<accession>C3X969</accession>
<dbReference type="RefSeq" id="WP_005880460.1">
    <property type="nucleotide sequence ID" value="NZ_CP019430.1"/>
</dbReference>
<dbReference type="Gene3D" id="2.160.20.20">
    <property type="match status" value="1"/>
</dbReference>
<proteinExistence type="predicted"/>
<keyword evidence="1" id="KW-0732">Signal</keyword>
<gene>
    <name evidence="2" type="ORF">OFBG_00773</name>
</gene>
<dbReference type="HOGENOM" id="CLU_589040_0_0_4"/>
<dbReference type="Proteomes" id="UP000005089">
    <property type="component" value="Unassembled WGS sequence"/>
</dbReference>
<evidence type="ECO:0000313" key="2">
    <source>
        <dbReference type="EMBL" id="EEO29745.1"/>
    </source>
</evidence>
<reference evidence="2 3" key="1">
    <citation type="submission" date="2009-02" db="EMBL/GenBank/DDBJ databases">
        <title>The Genome Sequence of Oxalobacter formigenes OXCC13.</title>
        <authorList>
            <consortium name="The Broad Institute Genome Sequencing Platform"/>
            <person name="Ward D."/>
            <person name="Young S.K."/>
            <person name="Kodira C.D."/>
            <person name="Zeng Q."/>
            <person name="Koehrsen M."/>
            <person name="Alvarado L."/>
            <person name="Berlin A."/>
            <person name="Borenstein D."/>
            <person name="Chen Z."/>
            <person name="Engels R."/>
            <person name="Freedman E."/>
            <person name="Gellesch M."/>
            <person name="Goldberg J."/>
            <person name="Griggs A."/>
            <person name="Gujja S."/>
            <person name="Heiman D."/>
            <person name="Hepburn T."/>
            <person name="Howarth C."/>
            <person name="Jen D."/>
            <person name="Larson L."/>
            <person name="Lewis B."/>
            <person name="Mehta T."/>
            <person name="Park D."/>
            <person name="Pearson M."/>
            <person name="Roberts A."/>
            <person name="Saif S."/>
            <person name="Shea T."/>
            <person name="Shenoy N."/>
            <person name="Sisk P."/>
            <person name="Stolte C."/>
            <person name="Sykes S."/>
            <person name="Walk T."/>
            <person name="White J."/>
            <person name="Yandava C."/>
            <person name="Allison M.J."/>
            <person name="Lander E."/>
            <person name="Nusbaum C."/>
            <person name="Galagan J."/>
            <person name="Birren B."/>
        </authorList>
    </citation>
    <scope>NUCLEOTIDE SEQUENCE [LARGE SCALE GENOMIC DNA]</scope>
    <source>
        <strain evidence="2 3">OXCC13</strain>
    </source>
</reference>
<organism evidence="2 3">
    <name type="scientific">Oxalobacter formigenes OXCC13</name>
    <dbReference type="NCBI Taxonomy" id="556269"/>
    <lineage>
        <taxon>Bacteria</taxon>
        <taxon>Pseudomonadati</taxon>
        <taxon>Pseudomonadota</taxon>
        <taxon>Betaproteobacteria</taxon>
        <taxon>Burkholderiales</taxon>
        <taxon>Oxalobacteraceae</taxon>
        <taxon>Oxalobacter</taxon>
    </lineage>
</organism>
<dbReference type="eggNOG" id="COG3468">
    <property type="taxonomic scope" value="Bacteria"/>
</dbReference>
<dbReference type="STRING" id="847.BRW83_1447"/>
<dbReference type="InterPro" id="IPR012332">
    <property type="entry name" value="Autotransporter_pectin_lyase_C"/>
</dbReference>
<feature type="signal peptide" evidence="1">
    <location>
        <begin position="1"/>
        <end position="33"/>
    </location>
</feature>
<protein>
    <recommendedName>
        <fullName evidence="4">Autotransporter outer membrane beta-barrel domain-containing protein</fullName>
    </recommendedName>
</protein>
<keyword evidence="3" id="KW-1185">Reference proteome</keyword>
<dbReference type="EMBL" id="GG658170">
    <property type="protein sequence ID" value="EEO29745.1"/>
    <property type="molecule type" value="Genomic_DNA"/>
</dbReference>
<dbReference type="AlphaFoldDB" id="C3X969"/>
<evidence type="ECO:0008006" key="4">
    <source>
        <dbReference type="Google" id="ProtNLM"/>
    </source>
</evidence>
<sequence length="464" mass="46924">MKKETVTVFPIVLCRQLAMAFGFGFCLAGPALAVCTPSGSKLTTDNTLYYCGNPGQYDEVEINTTQNMSLTPLTGYGMYNQGGTLNKVTVNTTGSQSDALMQRSSNNLTIGDDLTIVTTGYSADGLNLAVTGASNLVVGDRANITTTSGVAVRANLSNQTGNGGKNVITLGENATIVTQANGENTSQGLGYGIYAGNRTMETEGMPQVSSAEVTVGNGSVIQTAGNSAHAVYANKTGEIYLGNTTITTTGSTAHGLAAEDGEVWSGSTLNCLLGNASCIKQSFEGGKIHLAGDTTITVDSSKGSYAIFSSGTGSSIASEKADGTSVAGVYNVTGDIVAKKEGQIVLNANGASQFTGNLVSDNAGSLVQLAYDNTSRVTGNATASDSGIVKQTYSGDAVGTGNLNATTGGQVQLTMSERSSLSGNMVTDATGSISGNFSGNARYTGSTDASAGGSISLNLANTAT</sequence>
<name>C3X969_OXAFO</name>
<evidence type="ECO:0000256" key="1">
    <source>
        <dbReference type="SAM" id="SignalP"/>
    </source>
</evidence>
<evidence type="ECO:0000313" key="3">
    <source>
        <dbReference type="Proteomes" id="UP000005089"/>
    </source>
</evidence>
<feature type="chain" id="PRO_5030166990" description="Autotransporter outer membrane beta-barrel domain-containing protein" evidence="1">
    <location>
        <begin position="34"/>
        <end position="464"/>
    </location>
</feature>
<dbReference type="GeneID" id="77135317"/>